<dbReference type="Pfam" id="PF06268">
    <property type="entry name" value="Fascin"/>
    <property type="match status" value="1"/>
</dbReference>
<dbReference type="GO" id="GO:0030674">
    <property type="term" value="F:protein-macromolecule adaptor activity"/>
    <property type="evidence" value="ECO:0007669"/>
    <property type="project" value="InterPro"/>
</dbReference>
<feature type="signal peptide" evidence="6">
    <location>
        <begin position="1"/>
        <end position="31"/>
    </location>
</feature>
<dbReference type="GO" id="GO:0005737">
    <property type="term" value="C:cytoplasm"/>
    <property type="evidence" value="ECO:0007669"/>
    <property type="project" value="UniProtKB-SubCell"/>
</dbReference>
<organism evidence="9 10">
    <name type="scientific">Dickeya solani D s0432-1</name>
    <dbReference type="NCBI Taxonomy" id="1231725"/>
    <lineage>
        <taxon>Bacteria</taxon>
        <taxon>Pseudomonadati</taxon>
        <taxon>Pseudomonadota</taxon>
        <taxon>Gammaproteobacteria</taxon>
        <taxon>Enterobacterales</taxon>
        <taxon>Pectobacteriaceae</taxon>
        <taxon>Dickeya</taxon>
    </lineage>
</organism>
<dbReference type="RefSeq" id="WP_022634412.1">
    <property type="nucleotide sequence ID" value="NZ_AMWE01000004.1"/>
</dbReference>
<evidence type="ECO:0000256" key="5">
    <source>
        <dbReference type="ARBA" id="ARBA00023239"/>
    </source>
</evidence>
<evidence type="ECO:0000313" key="9">
    <source>
        <dbReference type="EMBL" id="ERO56466.1"/>
    </source>
</evidence>
<dbReference type="AlphaFoldDB" id="A0AAV3K812"/>
<dbReference type="Gene3D" id="2.80.10.50">
    <property type="match status" value="1"/>
</dbReference>
<dbReference type="SUPFAM" id="SSF48230">
    <property type="entry name" value="Chondroitin AC/alginate lyase"/>
    <property type="match status" value="1"/>
</dbReference>
<dbReference type="GO" id="GO:0016787">
    <property type="term" value="F:hydrolase activity"/>
    <property type="evidence" value="ECO:0007669"/>
    <property type="project" value="UniProtKB-KW"/>
</dbReference>
<comment type="subcellular location">
    <subcellularLocation>
        <location evidence="1">Cytoplasm</location>
    </subcellularLocation>
</comment>
<sequence length="555" mass="60283">MNVFLCKKIWKFFSQMIMACLCLVGSTSSYAAANDTTFLHPGMLYTTVDLDRMKAGVDNKQAPWYKDWQILQANYLANPGYSVTPKEVVYRNDPTYGSTGNAELQNSASAALLLSIEWAITRNPAYSNAAIKILNNWSTTLKAIKGKDAQLAASLYGYKLLNAAEILRYSGSGWSSADIGRFTTMMTDVFYPLTSTYGQVNGGWANGNWDAADTVFNLSLGVWSNDLAIYNNAVDYFKNGEGNGSVIHYVQNDSGQLQESGRDQAHAQGGLGLLVMAAQIGYNQRQYHETGADMVSYPNNSYPLVNAAEYIAKYNLGYSVPYTPIPGKGYTLADMGRGNSWTPGLTVSPRFRGEFRPIYRSILSLFTAAGVSETKLPYTKEVISRMPIGKFYFDHPSYEGLINATSSSTSSTMYIVLQSVKKSLNEDNTGTLATVISASSPITVNGVNPSVASGLQAVYLTKNSFAFRSIQTGKYLSVTANGNLLASADNITSSETFSYSDSGNGNGTLQALSNGRYVVMNADTYQISATATGVNDDSGRWMMLYPKPADLGVIN</sequence>
<feature type="domain" description="Fascin-like" evidence="8">
    <location>
        <begin position="467"/>
        <end position="537"/>
    </location>
</feature>
<protein>
    <submittedName>
        <fullName evidence="9">Glycoside hydrolase family protein</fullName>
    </submittedName>
</protein>
<dbReference type="InterPro" id="IPR022768">
    <property type="entry name" value="Fascin-like_dom"/>
</dbReference>
<dbReference type="GO" id="GO:0051015">
    <property type="term" value="F:actin filament binding"/>
    <property type="evidence" value="ECO:0007669"/>
    <property type="project" value="InterPro"/>
</dbReference>
<keyword evidence="5" id="KW-0456">Lyase</keyword>
<reference evidence="10" key="1">
    <citation type="journal article" date="2013" name="Diversity">
        <title>Genome Sequence of Dickeya solani, a New soft Rot Pathogen of Potato, Suggests its Emergence May Be Related to a Novel Combination of Non-Ribosomal Peptide/Polyketide Synthetase Clusters.</title>
        <authorList>
            <person name="Garlant L."/>
            <person name="Koskinen P."/>
            <person name="Rouhiainen L."/>
            <person name="Laine P."/>
            <person name="Paulin L."/>
            <person name="Auvinen P."/>
            <person name="Holm L."/>
            <person name="Pirhonen M."/>
        </authorList>
    </citation>
    <scope>NUCLEOTIDE SEQUENCE [LARGE SCALE GENOMIC DNA]</scope>
    <source>
        <strain evidence="10">D s0432-1</strain>
    </source>
</reference>
<dbReference type="EMBL" id="AMWE01000004">
    <property type="protein sequence ID" value="ERO56466.1"/>
    <property type="molecule type" value="Genomic_DNA"/>
</dbReference>
<evidence type="ECO:0000313" key="10">
    <source>
        <dbReference type="Proteomes" id="UP000017142"/>
    </source>
</evidence>
<dbReference type="Proteomes" id="UP000017142">
    <property type="component" value="Unassembled WGS sequence"/>
</dbReference>
<dbReference type="GO" id="GO:0042597">
    <property type="term" value="C:periplasmic space"/>
    <property type="evidence" value="ECO:0007669"/>
    <property type="project" value="InterPro"/>
</dbReference>
<evidence type="ECO:0000259" key="7">
    <source>
        <dbReference type="Pfam" id="PF05426"/>
    </source>
</evidence>
<dbReference type="Pfam" id="PF05426">
    <property type="entry name" value="Alginate_lyase"/>
    <property type="match status" value="1"/>
</dbReference>
<evidence type="ECO:0000256" key="2">
    <source>
        <dbReference type="ARBA" id="ARBA00022490"/>
    </source>
</evidence>
<evidence type="ECO:0000259" key="8">
    <source>
        <dbReference type="Pfam" id="PF06268"/>
    </source>
</evidence>
<evidence type="ECO:0000256" key="1">
    <source>
        <dbReference type="ARBA" id="ARBA00004496"/>
    </source>
</evidence>
<dbReference type="InterPro" id="IPR008999">
    <property type="entry name" value="Actin-crosslinking"/>
</dbReference>
<comment type="caution">
    <text evidence="9">The sequence shown here is derived from an EMBL/GenBank/DDBJ whole genome shotgun (WGS) entry which is preliminary data.</text>
</comment>
<dbReference type="GeneID" id="43517527"/>
<dbReference type="GO" id="GO:0016829">
    <property type="term" value="F:lyase activity"/>
    <property type="evidence" value="ECO:0007669"/>
    <property type="project" value="UniProtKB-KW"/>
</dbReference>
<feature type="chain" id="PRO_5043920975" evidence="6">
    <location>
        <begin position="32"/>
        <end position="555"/>
    </location>
</feature>
<feature type="domain" description="Alginate lyase" evidence="7">
    <location>
        <begin position="98"/>
        <end position="314"/>
    </location>
</feature>
<proteinExistence type="predicted"/>
<accession>A0AAV3K812</accession>
<dbReference type="InterPro" id="IPR008397">
    <property type="entry name" value="Alginate_lyase_dom"/>
</dbReference>
<evidence type="ECO:0000256" key="6">
    <source>
        <dbReference type="SAM" id="SignalP"/>
    </source>
</evidence>
<evidence type="ECO:0000256" key="3">
    <source>
        <dbReference type="ARBA" id="ARBA00022729"/>
    </source>
</evidence>
<keyword evidence="2" id="KW-0963">Cytoplasm</keyword>
<keyword evidence="3 6" id="KW-0732">Signal</keyword>
<evidence type="ECO:0000256" key="4">
    <source>
        <dbReference type="ARBA" id="ARBA00023203"/>
    </source>
</evidence>
<keyword evidence="9" id="KW-0378">Hydrolase</keyword>
<dbReference type="Gene3D" id="1.50.10.100">
    <property type="entry name" value="Chondroitin AC/alginate lyase"/>
    <property type="match status" value="1"/>
</dbReference>
<dbReference type="InterPro" id="IPR008929">
    <property type="entry name" value="Chondroitin_lyas"/>
</dbReference>
<keyword evidence="4" id="KW-0009">Actin-binding</keyword>
<name>A0AAV3K812_9GAMM</name>
<gene>
    <name evidence="9" type="ORF">A544_3015</name>
</gene>
<dbReference type="SUPFAM" id="SSF50405">
    <property type="entry name" value="Actin-crosslinking proteins"/>
    <property type="match status" value="1"/>
</dbReference>